<feature type="domain" description="Cadherin" evidence="14">
    <location>
        <begin position="35"/>
        <end position="144"/>
    </location>
</feature>
<dbReference type="GO" id="GO:0034332">
    <property type="term" value="P:adherens junction organization"/>
    <property type="evidence" value="ECO:0007669"/>
    <property type="project" value="TreeGrafter"/>
</dbReference>
<evidence type="ECO:0000256" key="9">
    <source>
        <dbReference type="ARBA" id="ARBA00022989"/>
    </source>
</evidence>
<keyword evidence="7 12" id="KW-0106">Calcium</keyword>
<keyword evidence="3 13" id="KW-0812">Transmembrane</keyword>
<dbReference type="GO" id="GO:0005912">
    <property type="term" value="C:adherens junction"/>
    <property type="evidence" value="ECO:0007669"/>
    <property type="project" value="TreeGrafter"/>
</dbReference>
<evidence type="ECO:0000256" key="7">
    <source>
        <dbReference type="ARBA" id="ARBA00022837"/>
    </source>
</evidence>
<dbReference type="InterPro" id="IPR002126">
    <property type="entry name" value="Cadherin-like_dom"/>
</dbReference>
<dbReference type="AlphaFoldDB" id="V8NAQ8"/>
<dbReference type="PRINTS" id="PR00205">
    <property type="entry name" value="CADHERIN"/>
</dbReference>
<dbReference type="Pfam" id="PF00028">
    <property type="entry name" value="Cadherin"/>
    <property type="match status" value="2"/>
</dbReference>
<dbReference type="Proteomes" id="UP000018936">
    <property type="component" value="Unassembled WGS sequence"/>
</dbReference>
<keyword evidence="8" id="KW-0130">Cell adhesion</keyword>
<evidence type="ECO:0000313" key="16">
    <source>
        <dbReference type="Proteomes" id="UP000018936"/>
    </source>
</evidence>
<name>V8NAQ8_OPHHA</name>
<feature type="domain" description="Cadherin" evidence="14">
    <location>
        <begin position="153"/>
        <end position="269"/>
    </location>
</feature>
<accession>V8NAQ8</accession>
<dbReference type="SUPFAM" id="SSF49313">
    <property type="entry name" value="Cadherin-like"/>
    <property type="match status" value="6"/>
</dbReference>
<keyword evidence="6" id="KW-0677">Repeat</keyword>
<evidence type="ECO:0000256" key="13">
    <source>
        <dbReference type="SAM" id="Phobius"/>
    </source>
</evidence>
<evidence type="ECO:0000256" key="11">
    <source>
        <dbReference type="ARBA" id="ARBA00023180"/>
    </source>
</evidence>
<feature type="transmembrane region" description="Helical" evidence="13">
    <location>
        <begin position="488"/>
        <end position="511"/>
    </location>
</feature>
<dbReference type="GO" id="GO:0005509">
    <property type="term" value="F:calcium ion binding"/>
    <property type="evidence" value="ECO:0007669"/>
    <property type="project" value="UniProtKB-UniRule"/>
</dbReference>
<dbReference type="SMART" id="SM00112">
    <property type="entry name" value="CA"/>
    <property type="match status" value="5"/>
</dbReference>
<dbReference type="InterPro" id="IPR020894">
    <property type="entry name" value="Cadherin_CS"/>
</dbReference>
<dbReference type="InterPro" id="IPR015919">
    <property type="entry name" value="Cadherin-like_sf"/>
</dbReference>
<feature type="domain" description="Cadherin" evidence="14">
    <location>
        <begin position="864"/>
        <end position="946"/>
    </location>
</feature>
<evidence type="ECO:0000256" key="6">
    <source>
        <dbReference type="ARBA" id="ARBA00022737"/>
    </source>
</evidence>
<reference evidence="15 16" key="1">
    <citation type="journal article" date="2013" name="Proc. Natl. Acad. Sci. U.S.A.">
        <title>The king cobra genome reveals dynamic gene evolution and adaptation in the snake venom system.</title>
        <authorList>
            <person name="Vonk F.J."/>
            <person name="Casewell N.R."/>
            <person name="Henkel C.V."/>
            <person name="Heimberg A.M."/>
            <person name="Jansen H.J."/>
            <person name="McCleary R.J."/>
            <person name="Kerkkamp H.M."/>
            <person name="Vos R.A."/>
            <person name="Guerreiro I."/>
            <person name="Calvete J.J."/>
            <person name="Wuster W."/>
            <person name="Woods A.E."/>
            <person name="Logan J.M."/>
            <person name="Harrison R.A."/>
            <person name="Castoe T.A."/>
            <person name="de Koning A.P."/>
            <person name="Pollock D.D."/>
            <person name="Yandell M."/>
            <person name="Calderon D."/>
            <person name="Renjifo C."/>
            <person name="Currier R.B."/>
            <person name="Salgado D."/>
            <person name="Pla D."/>
            <person name="Sanz L."/>
            <person name="Hyder A.S."/>
            <person name="Ribeiro J.M."/>
            <person name="Arntzen J.W."/>
            <person name="van den Thillart G.E."/>
            <person name="Boetzer M."/>
            <person name="Pirovano W."/>
            <person name="Dirks R.P."/>
            <person name="Spaink H.P."/>
            <person name="Duboule D."/>
            <person name="McGlinn E."/>
            <person name="Kini R.M."/>
            <person name="Richardson M.K."/>
        </authorList>
    </citation>
    <scope>NUCLEOTIDE SEQUENCE</scope>
    <source>
        <tissue evidence="15">Blood</tissue>
    </source>
</reference>
<dbReference type="GO" id="GO:0000902">
    <property type="term" value="P:cell morphogenesis"/>
    <property type="evidence" value="ECO:0007669"/>
    <property type="project" value="TreeGrafter"/>
</dbReference>
<dbReference type="EMBL" id="AZIM01006470">
    <property type="protein sequence ID" value="ETE58647.1"/>
    <property type="molecule type" value="Genomic_DNA"/>
</dbReference>
<feature type="domain" description="Cadherin" evidence="14">
    <location>
        <begin position="638"/>
        <end position="736"/>
    </location>
</feature>
<evidence type="ECO:0000256" key="4">
    <source>
        <dbReference type="ARBA" id="ARBA00022723"/>
    </source>
</evidence>
<keyword evidence="9 13" id="KW-1133">Transmembrane helix</keyword>
<dbReference type="GO" id="GO:0008013">
    <property type="term" value="F:beta-catenin binding"/>
    <property type="evidence" value="ECO:0007669"/>
    <property type="project" value="TreeGrafter"/>
</dbReference>
<dbReference type="GO" id="GO:0016342">
    <property type="term" value="C:catenin complex"/>
    <property type="evidence" value="ECO:0007669"/>
    <property type="project" value="TreeGrafter"/>
</dbReference>
<evidence type="ECO:0000256" key="8">
    <source>
        <dbReference type="ARBA" id="ARBA00022889"/>
    </source>
</evidence>
<dbReference type="GO" id="GO:0016339">
    <property type="term" value="P:calcium-dependent cell-cell adhesion via plasma membrane cell adhesion molecules"/>
    <property type="evidence" value="ECO:0007669"/>
    <property type="project" value="TreeGrafter"/>
</dbReference>
<gene>
    <name evidence="15" type="primary">Cdh26</name>
    <name evidence="15" type="ORF">L345_15631</name>
</gene>
<evidence type="ECO:0000256" key="2">
    <source>
        <dbReference type="ARBA" id="ARBA00022475"/>
    </source>
</evidence>
<dbReference type="InterPro" id="IPR039808">
    <property type="entry name" value="Cadherin"/>
</dbReference>
<feature type="non-terminal residue" evidence="15">
    <location>
        <position position="1"/>
    </location>
</feature>
<dbReference type="FunFam" id="2.60.40.60:FF:000019">
    <property type="entry name" value="Cadherin 2"/>
    <property type="match status" value="1"/>
</dbReference>
<proteinExistence type="predicted"/>
<dbReference type="GO" id="GO:0016477">
    <property type="term" value="P:cell migration"/>
    <property type="evidence" value="ECO:0007669"/>
    <property type="project" value="TreeGrafter"/>
</dbReference>
<keyword evidence="4" id="KW-0479">Metal-binding</keyword>
<keyword evidence="5" id="KW-0732">Signal</keyword>
<keyword evidence="16" id="KW-1185">Reference proteome</keyword>
<dbReference type="GO" id="GO:0007156">
    <property type="term" value="P:homophilic cell adhesion via plasma membrane adhesion molecules"/>
    <property type="evidence" value="ECO:0007669"/>
    <property type="project" value="InterPro"/>
</dbReference>
<dbReference type="GO" id="GO:0044331">
    <property type="term" value="P:cell-cell adhesion mediated by cadherin"/>
    <property type="evidence" value="ECO:0007669"/>
    <property type="project" value="TreeGrafter"/>
</dbReference>
<dbReference type="FunFam" id="2.60.40.60:FF:000095">
    <property type="entry name" value="Cadherin 13"/>
    <property type="match status" value="1"/>
</dbReference>
<dbReference type="GO" id="GO:0007043">
    <property type="term" value="P:cell-cell junction assembly"/>
    <property type="evidence" value="ECO:0007669"/>
    <property type="project" value="TreeGrafter"/>
</dbReference>
<dbReference type="PANTHER" id="PTHR24027">
    <property type="entry name" value="CADHERIN-23"/>
    <property type="match status" value="1"/>
</dbReference>
<dbReference type="PANTHER" id="PTHR24027:SF78">
    <property type="entry name" value="CADHERIN-LIKE PROTEIN 26"/>
    <property type="match status" value="1"/>
</dbReference>
<evidence type="ECO:0000313" key="15">
    <source>
        <dbReference type="EMBL" id="ETE58647.1"/>
    </source>
</evidence>
<evidence type="ECO:0000256" key="10">
    <source>
        <dbReference type="ARBA" id="ARBA00023136"/>
    </source>
</evidence>
<dbReference type="PROSITE" id="PS00232">
    <property type="entry name" value="CADHERIN_1"/>
    <property type="match status" value="1"/>
</dbReference>
<organism evidence="15 16">
    <name type="scientific">Ophiophagus hannah</name>
    <name type="common">King cobra</name>
    <name type="synonym">Naja hannah</name>
    <dbReference type="NCBI Taxonomy" id="8665"/>
    <lineage>
        <taxon>Eukaryota</taxon>
        <taxon>Metazoa</taxon>
        <taxon>Chordata</taxon>
        <taxon>Craniata</taxon>
        <taxon>Vertebrata</taxon>
        <taxon>Euteleostomi</taxon>
        <taxon>Lepidosauria</taxon>
        <taxon>Squamata</taxon>
        <taxon>Bifurcata</taxon>
        <taxon>Unidentata</taxon>
        <taxon>Episquamata</taxon>
        <taxon>Toxicofera</taxon>
        <taxon>Serpentes</taxon>
        <taxon>Colubroidea</taxon>
        <taxon>Elapidae</taxon>
        <taxon>Elapinae</taxon>
        <taxon>Ophiophagus</taxon>
    </lineage>
</organism>
<keyword evidence="11" id="KW-0325">Glycoprotein</keyword>
<evidence type="ECO:0000259" key="14">
    <source>
        <dbReference type="PROSITE" id="PS50268"/>
    </source>
</evidence>
<dbReference type="OrthoDB" id="9045962at2759"/>
<sequence length="954" mass="106810">ITFDVRNATNDEKLAESLNVIIQIQDINDNAPQFSQQEFNIIIKGNYHKGQNFYRMIAFDADQKGTANSEVVYSLISQTPQLKLPLFFIDSSSGFMNITQCLDYEANRKFRVLIMASDLGSSPKSSTAAVNIIVEDSNYYLPEFTIKYRTLSVSSKYHADVPKNTSESNILRLKVKDKDSPNTPAWRAKYTIRTGNERGNFVVFTDAITNEGILRVVKPWVFGSPSARRLVIVVENELPFFLCEGGLQPPFSEASVSINIIDENYPPQFSPPILHLEYQEGVKAGTTLYSYLAHDSGTAQDKIRYKIGSDPRGWLMISENYGIVTIAKTLGREALFMNKTILIHAIDDGIPPLTGTGTIQLYIRPSELIIVPNLTICEGKGLGPFRITREVKDYNLYAESLTVQLEDSLEDIPNLWRLEKSSGNLVELFMLKNLSPSEYLVPLRIQDLQGFFRQQTLNVQVRPCPDGIKYDFTEAITAEPIAGTMGPVVIISITVTIFLLLISFLGILFRYSFILKANKKSPFIPYEGGNQSLIHYNEESERVLKSPDLTGMIQPTVGPSTGSSFIKILNRKPIKPRNQGTLWSNNNTKISEFLKTVEITLKQKCKEINNRVDYVVSYMPHVLAIHNFHYTLGNDIIVHKDQPKRSKQLFNKASQNTSIKYSVSGPGVDEFPEYGLFSIEDDARGLVYVHYSIDRERTPSFPVLISSHLTSPHLTLSQFEPLSSPLLSSPLSSPLLSSPSTLEGDLGRGILLSYIVHFIAVDKDQEDTANSEVVFCLVSQTPELKPPLFTIDSTSGLIHITQCLDYEPLVYSTPSERRLLIVVKNEESFFTCKRGFVNTNASPQLPEVSVSINITDENNAPQFNPPILKLSQQEGVMPGTKLVQYEAQDPDPGQHKIKYKVVSDPAGWVTIDENSAIVTAAKTLDRESPFVNNNTYTIVIHATDDGKSILFDYL</sequence>
<evidence type="ECO:0000256" key="12">
    <source>
        <dbReference type="PROSITE-ProRule" id="PRU00043"/>
    </source>
</evidence>
<evidence type="ECO:0000256" key="1">
    <source>
        <dbReference type="ARBA" id="ARBA00004251"/>
    </source>
</evidence>
<protein>
    <submittedName>
        <fullName evidence="15">Cadherin-like protein 26</fullName>
    </submittedName>
</protein>
<dbReference type="PROSITE" id="PS50268">
    <property type="entry name" value="CADHERIN_2"/>
    <property type="match status" value="6"/>
</dbReference>
<comment type="caution">
    <text evidence="15">The sequence shown here is derived from an EMBL/GenBank/DDBJ whole genome shotgun (WGS) entry which is preliminary data.</text>
</comment>
<dbReference type="GO" id="GO:0045296">
    <property type="term" value="F:cadherin binding"/>
    <property type="evidence" value="ECO:0007669"/>
    <property type="project" value="TreeGrafter"/>
</dbReference>
<comment type="subcellular location">
    <subcellularLocation>
        <location evidence="1">Cell membrane</location>
        <topology evidence="1">Single-pass type I membrane protein</topology>
    </subcellularLocation>
</comment>
<dbReference type="CDD" id="cd11304">
    <property type="entry name" value="Cadherin_repeat"/>
    <property type="match status" value="5"/>
</dbReference>
<evidence type="ECO:0000256" key="3">
    <source>
        <dbReference type="ARBA" id="ARBA00022692"/>
    </source>
</evidence>
<feature type="domain" description="Cadherin" evidence="14">
    <location>
        <begin position="753"/>
        <end position="863"/>
    </location>
</feature>
<dbReference type="Gene3D" id="2.60.40.60">
    <property type="entry name" value="Cadherins"/>
    <property type="match status" value="6"/>
</dbReference>
<keyword evidence="2" id="KW-1003">Cell membrane</keyword>
<dbReference type="FunFam" id="2.60.40.60:FF:000027">
    <property type="entry name" value="Cadherin 2"/>
    <property type="match status" value="1"/>
</dbReference>
<keyword evidence="10 13" id="KW-0472">Membrane</keyword>
<feature type="domain" description="Cadherin" evidence="14">
    <location>
        <begin position="270"/>
        <end position="374"/>
    </location>
</feature>
<evidence type="ECO:0000256" key="5">
    <source>
        <dbReference type="ARBA" id="ARBA00022729"/>
    </source>
</evidence>